<dbReference type="PANTHER" id="PTHR31056:SF1">
    <property type="entry name" value="TRANSMEMBRANE PROTEIN 179B"/>
    <property type="match status" value="1"/>
</dbReference>
<dbReference type="Ensembl" id="ENSSHBT00005010792.1">
    <property type="protein sequence ID" value="ENSSHBP00005008963.1"/>
    <property type="gene ID" value="ENSSHBG00005007816.1"/>
</dbReference>
<reference evidence="8" key="2">
    <citation type="submission" date="2025-08" db="UniProtKB">
        <authorList>
            <consortium name="Ensembl"/>
        </authorList>
    </citation>
    <scope>IDENTIFICATION</scope>
</reference>
<dbReference type="PANTHER" id="PTHR31056">
    <property type="entry name" value="TRANSMEMBRANE PROTEIN 179B"/>
    <property type="match status" value="1"/>
</dbReference>
<accession>A0A672U2B7</accession>
<keyword evidence="9" id="KW-1185">Reference proteome</keyword>
<dbReference type="GO" id="GO:0005730">
    <property type="term" value="C:nucleolus"/>
    <property type="evidence" value="ECO:0007669"/>
    <property type="project" value="Ensembl"/>
</dbReference>
<keyword evidence="3 6" id="KW-1133">Transmembrane helix</keyword>
<dbReference type="InterPro" id="IPR029776">
    <property type="entry name" value="TMEM179B"/>
</dbReference>
<evidence type="ECO:0000256" key="2">
    <source>
        <dbReference type="ARBA" id="ARBA00022692"/>
    </source>
</evidence>
<protein>
    <submittedName>
        <fullName evidence="8">Transmembrane protein 179B</fullName>
    </submittedName>
</protein>
<dbReference type="OMA" id="ICGIMSA"/>
<evidence type="ECO:0000256" key="7">
    <source>
        <dbReference type="SAM" id="SignalP"/>
    </source>
</evidence>
<dbReference type="AlphaFoldDB" id="A0A672U2B7"/>
<dbReference type="GO" id="GO:0016607">
    <property type="term" value="C:nuclear speck"/>
    <property type="evidence" value="ECO:0007669"/>
    <property type="project" value="Ensembl"/>
</dbReference>
<evidence type="ECO:0000256" key="4">
    <source>
        <dbReference type="ARBA" id="ARBA00023136"/>
    </source>
</evidence>
<comment type="similarity">
    <text evidence="5">Belongs to the TMEM179 family.</text>
</comment>
<reference evidence="8 9" key="1">
    <citation type="submission" date="2019-11" db="EMBL/GenBank/DDBJ databases">
        <title>Strigops habroptila (kakapo) genome, bStrHab1, primary haplotype, v2.</title>
        <authorList>
            <person name="Jarvis E.D."/>
            <person name="Howard J."/>
            <person name="Rhie A."/>
            <person name="Phillippy A."/>
            <person name="Korlach J."/>
            <person name="Digby A."/>
            <person name="Iorns D."/>
            <person name="Eason D."/>
            <person name="Robertson B."/>
            <person name="Raemaekers T."/>
            <person name="Howe K."/>
            <person name="Lewin H."/>
            <person name="Damas J."/>
            <person name="Hastie A."/>
            <person name="Tracey A."/>
            <person name="Chow W."/>
            <person name="Fedrigo O."/>
        </authorList>
    </citation>
    <scope>NUCLEOTIDE SEQUENCE [LARGE SCALE GENOMIC DNA]</scope>
</reference>
<feature type="signal peptide" evidence="7">
    <location>
        <begin position="1"/>
        <end position="27"/>
    </location>
</feature>
<reference evidence="8" key="3">
    <citation type="submission" date="2025-09" db="UniProtKB">
        <authorList>
            <consortium name="Ensembl"/>
        </authorList>
    </citation>
    <scope>IDENTIFICATION</scope>
</reference>
<keyword evidence="2 6" id="KW-0812">Transmembrane</keyword>
<feature type="transmembrane region" description="Helical" evidence="6">
    <location>
        <begin position="99"/>
        <end position="122"/>
    </location>
</feature>
<dbReference type="Pfam" id="PF26158">
    <property type="entry name" value="Claudin_TMEM179-179B"/>
    <property type="match status" value="1"/>
</dbReference>
<sequence>MAVSTLQLVELVLHGAAFLCGIACASALTVAQGEFGGWCILYGTVSWNGTVLVPKPSSHLSLCYFISGVSIVVALYCFSSLLYGIFGCCTGEDRSWLRVTLVVTIIILFFLLISACILRVGMDVFCASIMETKRVSSLPGGSLIPACSCVPPAASSAWVTVFLWCLLTARLLVQRRQEPRILLLRHNDPECSAEAEATFGGNLIRP</sequence>
<keyword evidence="4 6" id="KW-0472">Membrane</keyword>
<feature type="transmembrane region" description="Helical" evidence="6">
    <location>
        <begin position="142"/>
        <end position="167"/>
    </location>
</feature>
<dbReference type="InterPro" id="IPR059010">
    <property type="entry name" value="TMEM179-179B"/>
</dbReference>
<evidence type="ECO:0000256" key="3">
    <source>
        <dbReference type="ARBA" id="ARBA00022989"/>
    </source>
</evidence>
<evidence type="ECO:0000313" key="9">
    <source>
        <dbReference type="Proteomes" id="UP000472266"/>
    </source>
</evidence>
<dbReference type="InParanoid" id="A0A672U2B7"/>
<feature type="chain" id="PRO_5025687559" evidence="7">
    <location>
        <begin position="28"/>
        <end position="206"/>
    </location>
</feature>
<evidence type="ECO:0000256" key="5">
    <source>
        <dbReference type="ARBA" id="ARBA00093776"/>
    </source>
</evidence>
<evidence type="ECO:0000256" key="6">
    <source>
        <dbReference type="SAM" id="Phobius"/>
    </source>
</evidence>
<dbReference type="GeneTree" id="ENSGT00510000048151"/>
<dbReference type="Proteomes" id="UP000472266">
    <property type="component" value="Chromosome 1"/>
</dbReference>
<evidence type="ECO:0000256" key="1">
    <source>
        <dbReference type="ARBA" id="ARBA00004141"/>
    </source>
</evidence>
<proteinExistence type="inferred from homology"/>
<keyword evidence="7" id="KW-0732">Signal</keyword>
<feature type="transmembrane region" description="Helical" evidence="6">
    <location>
        <begin position="64"/>
        <end position="87"/>
    </location>
</feature>
<name>A0A672U2B7_STRHB</name>
<comment type="subcellular location">
    <subcellularLocation>
        <location evidence="1">Membrane</location>
        <topology evidence="1">Multi-pass membrane protein</topology>
    </subcellularLocation>
</comment>
<gene>
    <name evidence="8" type="primary">TMEM179B</name>
</gene>
<evidence type="ECO:0000313" key="8">
    <source>
        <dbReference type="Ensembl" id="ENSSHBP00005008963.1"/>
    </source>
</evidence>
<organism evidence="8 9">
    <name type="scientific">Strigops habroptila</name>
    <name type="common">Kakapo</name>
    <dbReference type="NCBI Taxonomy" id="2489341"/>
    <lineage>
        <taxon>Eukaryota</taxon>
        <taxon>Metazoa</taxon>
        <taxon>Chordata</taxon>
        <taxon>Craniata</taxon>
        <taxon>Vertebrata</taxon>
        <taxon>Euteleostomi</taxon>
        <taxon>Archelosauria</taxon>
        <taxon>Archosauria</taxon>
        <taxon>Dinosauria</taxon>
        <taxon>Saurischia</taxon>
        <taxon>Theropoda</taxon>
        <taxon>Coelurosauria</taxon>
        <taxon>Aves</taxon>
        <taxon>Neognathae</taxon>
        <taxon>Neoaves</taxon>
        <taxon>Telluraves</taxon>
        <taxon>Australaves</taxon>
        <taxon>Psittaciformes</taxon>
        <taxon>Psittacidae</taxon>
        <taxon>Strigops</taxon>
    </lineage>
</organism>